<dbReference type="PROSITE" id="PS51257">
    <property type="entry name" value="PROKAR_LIPOPROTEIN"/>
    <property type="match status" value="1"/>
</dbReference>
<proteinExistence type="predicted"/>
<dbReference type="Pfam" id="PF14366">
    <property type="entry name" value="DUF4410"/>
    <property type="match status" value="1"/>
</dbReference>
<gene>
    <name evidence="2" type="ORF">EV147_4696</name>
</gene>
<evidence type="ECO:0000313" key="3">
    <source>
        <dbReference type="Proteomes" id="UP000291078"/>
    </source>
</evidence>
<keyword evidence="3" id="KW-1185">Reference proteome</keyword>
<dbReference type="AlphaFoldDB" id="A0A4Q7REP5"/>
<name>A0A4Q7REP5_9BURK</name>
<protein>
    <submittedName>
        <fullName evidence="2">Uncharacterized protein DUF4410</fullName>
    </submittedName>
</protein>
<dbReference type="OrthoDB" id="111773at2"/>
<organism evidence="2 3">
    <name type="scientific">Cupriavidus agavae</name>
    <dbReference type="NCBI Taxonomy" id="1001822"/>
    <lineage>
        <taxon>Bacteria</taxon>
        <taxon>Pseudomonadati</taxon>
        <taxon>Pseudomonadota</taxon>
        <taxon>Betaproteobacteria</taxon>
        <taxon>Burkholderiales</taxon>
        <taxon>Burkholderiaceae</taxon>
        <taxon>Cupriavidus</taxon>
    </lineage>
</organism>
<dbReference type="RefSeq" id="WP_130393587.1">
    <property type="nucleotide sequence ID" value="NZ_SGXM01000010.1"/>
</dbReference>
<keyword evidence="1" id="KW-0732">Signal</keyword>
<feature type="chain" id="PRO_5020439241" evidence="1">
    <location>
        <begin position="34"/>
        <end position="253"/>
    </location>
</feature>
<evidence type="ECO:0000313" key="2">
    <source>
        <dbReference type="EMBL" id="RZT30848.1"/>
    </source>
</evidence>
<feature type="signal peptide" evidence="1">
    <location>
        <begin position="1"/>
        <end position="33"/>
    </location>
</feature>
<reference evidence="2 3" key="1">
    <citation type="journal article" date="2015" name="Stand. Genomic Sci.">
        <title>Genomic Encyclopedia of Bacterial and Archaeal Type Strains, Phase III: the genomes of soil and plant-associated and newly described type strains.</title>
        <authorList>
            <person name="Whitman W.B."/>
            <person name="Woyke T."/>
            <person name="Klenk H.P."/>
            <person name="Zhou Y."/>
            <person name="Lilburn T.G."/>
            <person name="Beck B.J."/>
            <person name="De Vos P."/>
            <person name="Vandamme P."/>
            <person name="Eisen J.A."/>
            <person name="Garrity G."/>
            <person name="Hugenholtz P."/>
            <person name="Kyrpides N.C."/>
        </authorList>
    </citation>
    <scope>NUCLEOTIDE SEQUENCE [LARGE SCALE GENOMIC DNA]</scope>
    <source>
        <strain evidence="2 3">ASC-9842</strain>
    </source>
</reference>
<accession>A0A4Q7REP5</accession>
<sequence>MHATLKTLSRRLKLTAVAALAASSMMMSGCASATTMISEPMPPVSAQAIHPDVIYVRGFDAADANVKVDTGMMKRIAAMASGSTASGQDKDSQDARNAAADEIVKQLQAQGLNAVRLDGPVPADANALVVEGRFETIDEGKQRRRLLIGLGAGKSDVTAAVQVSYQPANGQAVPLALFETHADSGHLPGMAETAGVGALAGHVAVSAAADAGVHGATGVSRDSVSGEARRVGDAVAREVTAVLNGQRAAASRV</sequence>
<dbReference type="EMBL" id="SGXM01000010">
    <property type="protein sequence ID" value="RZT30848.1"/>
    <property type="molecule type" value="Genomic_DNA"/>
</dbReference>
<evidence type="ECO:0000256" key="1">
    <source>
        <dbReference type="SAM" id="SignalP"/>
    </source>
</evidence>
<dbReference type="InterPro" id="IPR025522">
    <property type="entry name" value="DUF4410"/>
</dbReference>
<dbReference type="Proteomes" id="UP000291078">
    <property type="component" value="Unassembled WGS sequence"/>
</dbReference>
<comment type="caution">
    <text evidence="2">The sequence shown here is derived from an EMBL/GenBank/DDBJ whole genome shotgun (WGS) entry which is preliminary data.</text>
</comment>